<evidence type="ECO:0000313" key="4">
    <source>
        <dbReference type="EMBL" id="PSK46458.1"/>
    </source>
</evidence>
<dbReference type="Pfam" id="PF18142">
    <property type="entry name" value="SLATT_fungal"/>
    <property type="match status" value="1"/>
</dbReference>
<dbReference type="PANTHER" id="PTHR38793:SF3">
    <property type="entry name" value="SMODS AND SLOG-ASSOCIATING 2TM EFFECTOR DOMAIN-CONTAINING PROTEIN"/>
    <property type="match status" value="1"/>
</dbReference>
<dbReference type="EMBL" id="NHZQ01000236">
    <property type="protein sequence ID" value="PSK46458.1"/>
    <property type="molecule type" value="Genomic_DNA"/>
</dbReference>
<keyword evidence="2" id="KW-0812">Transmembrane</keyword>
<feature type="domain" description="SMODS and SLOG-associating 2TM effector" evidence="3">
    <location>
        <begin position="61"/>
        <end position="190"/>
    </location>
</feature>
<proteinExistence type="predicted"/>
<evidence type="ECO:0000256" key="1">
    <source>
        <dbReference type="SAM" id="MobiDB-lite"/>
    </source>
</evidence>
<dbReference type="PANTHER" id="PTHR38793">
    <property type="entry name" value="SLATT_FUNGAL DOMAIN-CONTAINING PROTEIN-RELATED"/>
    <property type="match status" value="1"/>
</dbReference>
<dbReference type="AlphaFoldDB" id="A0A2P7ZE15"/>
<keyword evidence="2" id="KW-0472">Membrane</keyword>
<comment type="caution">
    <text evidence="4">The sequence shown here is derived from an EMBL/GenBank/DDBJ whole genome shotgun (WGS) entry which is preliminary data.</text>
</comment>
<feature type="region of interest" description="Disordered" evidence="1">
    <location>
        <begin position="246"/>
        <end position="370"/>
    </location>
</feature>
<feature type="region of interest" description="Disordered" evidence="1">
    <location>
        <begin position="1"/>
        <end position="26"/>
    </location>
</feature>
<name>A0A2P7ZE15_9PEZI</name>
<feature type="compositionally biased region" description="Basic and acidic residues" evidence="1">
    <location>
        <begin position="291"/>
        <end position="309"/>
    </location>
</feature>
<protein>
    <recommendedName>
        <fullName evidence="3">SMODS and SLOG-associating 2TM effector domain-containing protein</fullName>
    </recommendedName>
</protein>
<dbReference type="InterPro" id="IPR041622">
    <property type="entry name" value="SLATT_fungi"/>
</dbReference>
<gene>
    <name evidence="4" type="ORF">B9Z65_5426</name>
</gene>
<evidence type="ECO:0000259" key="3">
    <source>
        <dbReference type="Pfam" id="PF18142"/>
    </source>
</evidence>
<evidence type="ECO:0000256" key="2">
    <source>
        <dbReference type="SAM" id="Phobius"/>
    </source>
</evidence>
<sequence>MAPNHPDLRTPLLQFSPSPTTTGTTTHHTEFCTLIGMPPLPHPSLPPPPSTRPHPSTLYQRARRALRAQTLTYLFTATLSNTLLLSQVVLGAALTALGASSSSHVLITIFGAANTIIAGLVAYLKSRGQPMRARMYREDLERLVDEIEASGTMWLGISTGSHGYDAIDVEERVTVRGEVARLTRLWDQAVKRSLSNDPDMYAAGAVGDGGEGGLKVGWRGKVGGAGSAGPATGGAPVVGMAPSPGAVSGPVEAGTVPPAAAVSGDPDESPAKSDLKDGKKEAPVVVVVVEEDGRGDKGKEVQGGEKAAEDPVVDPDASPAAATGEEVAAKKKEKDGAGDGALLGQKANESLKRMPSGSAPGGSTPGGFIS</sequence>
<feature type="compositionally biased region" description="Basic and acidic residues" evidence="1">
    <location>
        <begin position="327"/>
        <end position="337"/>
    </location>
</feature>
<feature type="transmembrane region" description="Helical" evidence="2">
    <location>
        <begin position="71"/>
        <end position="99"/>
    </location>
</feature>
<dbReference type="OrthoDB" id="4472872at2759"/>
<feature type="compositionally biased region" description="Basic and acidic residues" evidence="1">
    <location>
        <begin position="269"/>
        <end position="282"/>
    </location>
</feature>
<organism evidence="4 5">
    <name type="scientific">Elsinoe australis</name>
    <dbReference type="NCBI Taxonomy" id="40998"/>
    <lineage>
        <taxon>Eukaryota</taxon>
        <taxon>Fungi</taxon>
        <taxon>Dikarya</taxon>
        <taxon>Ascomycota</taxon>
        <taxon>Pezizomycotina</taxon>
        <taxon>Dothideomycetes</taxon>
        <taxon>Dothideomycetidae</taxon>
        <taxon>Myriangiales</taxon>
        <taxon>Elsinoaceae</taxon>
        <taxon>Elsinoe</taxon>
    </lineage>
</organism>
<dbReference type="Proteomes" id="UP000243723">
    <property type="component" value="Unassembled WGS sequence"/>
</dbReference>
<feature type="transmembrane region" description="Helical" evidence="2">
    <location>
        <begin position="105"/>
        <end position="124"/>
    </location>
</feature>
<evidence type="ECO:0000313" key="5">
    <source>
        <dbReference type="Proteomes" id="UP000243723"/>
    </source>
</evidence>
<reference evidence="4 5" key="1">
    <citation type="submission" date="2017-05" db="EMBL/GenBank/DDBJ databases">
        <title>Draft genome sequence of Elsinoe australis.</title>
        <authorList>
            <person name="Cheng Q."/>
        </authorList>
    </citation>
    <scope>NUCLEOTIDE SEQUENCE [LARGE SCALE GENOMIC DNA]</scope>
    <source>
        <strain evidence="4 5">NL1</strain>
    </source>
</reference>
<keyword evidence="2" id="KW-1133">Transmembrane helix</keyword>
<feature type="compositionally biased region" description="Low complexity" evidence="1">
    <location>
        <begin position="314"/>
        <end position="326"/>
    </location>
</feature>
<feature type="compositionally biased region" description="Gly residues" evidence="1">
    <location>
        <begin position="359"/>
        <end position="370"/>
    </location>
</feature>
<keyword evidence="5" id="KW-1185">Reference proteome</keyword>
<accession>A0A2P7ZE15</accession>
<dbReference type="NCBIfam" id="NF033635">
    <property type="entry name" value="SLATT_fungal"/>
    <property type="match status" value="1"/>
</dbReference>